<name>A0A485AQ63_KLUCR</name>
<keyword evidence="3" id="KW-1185">Reference proteome</keyword>
<proteinExistence type="predicted"/>
<dbReference type="EMBL" id="CAADJD010000018">
    <property type="protein sequence ID" value="VFS63115.1"/>
    <property type="molecule type" value="Genomic_DNA"/>
</dbReference>
<gene>
    <name evidence="2" type="ORF">NCTC12993_02475</name>
</gene>
<evidence type="ECO:0000313" key="3">
    <source>
        <dbReference type="Proteomes" id="UP000401081"/>
    </source>
</evidence>
<reference evidence="2 3" key="1">
    <citation type="submission" date="2019-03" db="EMBL/GenBank/DDBJ databases">
        <authorList>
            <consortium name="Pathogen Informatics"/>
        </authorList>
    </citation>
    <scope>NUCLEOTIDE SEQUENCE [LARGE SCALE GENOMIC DNA]</scope>
    <source>
        <strain evidence="2 3">NCTC12993</strain>
    </source>
</reference>
<dbReference type="GO" id="GO:0045490">
    <property type="term" value="P:pectin catabolic process"/>
    <property type="evidence" value="ECO:0007669"/>
    <property type="project" value="InterPro"/>
</dbReference>
<dbReference type="AlphaFoldDB" id="A0A485AQ63"/>
<dbReference type="Pfam" id="PF14583">
    <property type="entry name" value="Pectate_lyase22"/>
    <property type="match status" value="1"/>
</dbReference>
<dbReference type="InterPro" id="IPR015943">
    <property type="entry name" value="WD40/YVTN_repeat-like_dom_sf"/>
</dbReference>
<evidence type="ECO:0000313" key="2">
    <source>
        <dbReference type="EMBL" id="VFS63115.1"/>
    </source>
</evidence>
<protein>
    <recommendedName>
        <fullName evidence="1">Oligogalacturonate lyase domain-containing protein</fullName>
    </recommendedName>
</protein>
<dbReference type="Gene3D" id="2.130.10.10">
    <property type="entry name" value="YVTN repeat-like/Quinoprotein amine dehydrogenase"/>
    <property type="match status" value="1"/>
</dbReference>
<sequence length="54" mass="6307">MKWMTEWVAYGTWVANSDCTQLVGIEIKKSDWQPLTDWSKFRAFYFTGAGMPLN</sequence>
<organism evidence="2 3">
    <name type="scientific">Kluyvera cryocrescens</name>
    <name type="common">Kluyvera citrophila</name>
    <dbReference type="NCBI Taxonomy" id="580"/>
    <lineage>
        <taxon>Bacteria</taxon>
        <taxon>Pseudomonadati</taxon>
        <taxon>Pseudomonadota</taxon>
        <taxon>Gammaproteobacteria</taxon>
        <taxon>Enterobacterales</taxon>
        <taxon>Enterobacteriaceae</taxon>
        <taxon>Kluyvera</taxon>
    </lineage>
</organism>
<dbReference type="GO" id="GO:0047487">
    <property type="term" value="F:oligogalacturonide lyase activity"/>
    <property type="evidence" value="ECO:0007669"/>
    <property type="project" value="InterPro"/>
</dbReference>
<dbReference type="Proteomes" id="UP000401081">
    <property type="component" value="Unassembled WGS sequence"/>
</dbReference>
<dbReference type="InterPro" id="IPR027946">
    <property type="entry name" value="Ogl_dom"/>
</dbReference>
<feature type="domain" description="Oligogalacturonate lyase" evidence="1">
    <location>
        <begin position="5"/>
        <end position="48"/>
    </location>
</feature>
<evidence type="ECO:0000259" key="1">
    <source>
        <dbReference type="Pfam" id="PF14583"/>
    </source>
</evidence>
<accession>A0A485AQ63</accession>